<dbReference type="VEuPathDB" id="TriTrypDB:BCY84_18566"/>
<proteinExistence type="predicted"/>
<evidence type="ECO:0000313" key="2">
    <source>
        <dbReference type="EMBL" id="PWV21649.1"/>
    </source>
</evidence>
<protein>
    <recommendedName>
        <fullName evidence="4">Leucine-rich repeat protein (LRRP)</fullName>
    </recommendedName>
</protein>
<comment type="caution">
    <text evidence="2">The sequence shown here is derived from an EMBL/GenBank/DDBJ whole genome shotgun (WGS) entry which is preliminary data.</text>
</comment>
<dbReference type="VEuPathDB" id="TriTrypDB:TcCL_ESM00705"/>
<dbReference type="InterPro" id="IPR040091">
    <property type="entry name" value="LRRC56"/>
</dbReference>
<feature type="region of interest" description="Disordered" evidence="1">
    <location>
        <begin position="456"/>
        <end position="485"/>
    </location>
</feature>
<dbReference type="OrthoDB" id="676979at2759"/>
<dbReference type="Proteomes" id="UP000246078">
    <property type="component" value="Unassembled WGS sequence"/>
</dbReference>
<dbReference type="EMBL" id="PRFC01000002">
    <property type="protein sequence ID" value="PWV21649.1"/>
    <property type="molecule type" value="Genomic_DNA"/>
</dbReference>
<reference evidence="2 3" key="1">
    <citation type="journal article" date="2018" name="Microb. Genom.">
        <title>Expanding an expanded genome: long-read sequencing of Trypanosoma cruzi.</title>
        <authorList>
            <person name="Berna L."/>
            <person name="Rodriguez M."/>
            <person name="Chiribao M.L."/>
            <person name="Parodi-Talice A."/>
            <person name="Pita S."/>
            <person name="Rijo G."/>
            <person name="Alvarez-Valin F."/>
            <person name="Robello C."/>
        </authorList>
    </citation>
    <scope>NUCLEOTIDE SEQUENCE [LARGE SCALE GENOMIC DNA]</scope>
    <source>
        <strain evidence="2 3">TCC</strain>
    </source>
</reference>
<accession>A0A2V2XNG6</accession>
<dbReference type="VEuPathDB" id="TriTrypDB:TCSYLVIO_006040"/>
<dbReference type="SUPFAM" id="SSF52058">
    <property type="entry name" value="L domain-like"/>
    <property type="match status" value="1"/>
</dbReference>
<evidence type="ECO:0000256" key="1">
    <source>
        <dbReference type="SAM" id="MobiDB-lite"/>
    </source>
</evidence>
<dbReference type="VEuPathDB" id="TriTrypDB:C4B63_4g464"/>
<dbReference type="VEuPathDB" id="TriTrypDB:TcG_01143"/>
<dbReference type="Gene3D" id="3.80.10.10">
    <property type="entry name" value="Ribonuclease Inhibitor"/>
    <property type="match status" value="1"/>
</dbReference>
<dbReference type="AlphaFoldDB" id="A0A2V2XNG6"/>
<dbReference type="VEuPathDB" id="TriTrypDB:Tc_MARK_4748"/>
<feature type="region of interest" description="Disordered" evidence="1">
    <location>
        <begin position="1"/>
        <end position="28"/>
    </location>
</feature>
<dbReference type="VEuPathDB" id="TriTrypDB:TCDM_00557"/>
<dbReference type="VEuPathDB" id="TriTrypDB:C3747_2g240"/>
<dbReference type="PANTHER" id="PTHR22708">
    <property type="entry name" value="LEUCINE-RICH REPEAT-CONTAINING PROTEIN 56"/>
    <property type="match status" value="1"/>
</dbReference>
<dbReference type="InterPro" id="IPR032675">
    <property type="entry name" value="LRR_dom_sf"/>
</dbReference>
<evidence type="ECO:0000313" key="3">
    <source>
        <dbReference type="Proteomes" id="UP000246078"/>
    </source>
</evidence>
<dbReference type="VEuPathDB" id="TriTrypDB:TcBrA4_0086020"/>
<dbReference type="VEuPathDB" id="TriTrypDB:TcCLB.504111.10"/>
<dbReference type="VEuPathDB" id="TriTrypDB:TcCLB.507031.110"/>
<dbReference type="PANTHER" id="PTHR22708:SF0">
    <property type="entry name" value="LEUCINE-RICH REPEAT-CONTAINING PROTEIN 56"/>
    <property type="match status" value="1"/>
</dbReference>
<evidence type="ECO:0008006" key="4">
    <source>
        <dbReference type="Google" id="ProtNLM"/>
    </source>
</evidence>
<name>A0A2V2XNG6_TRYCR</name>
<dbReference type="SMR" id="A0A2V2XNG6"/>
<dbReference type="OMA" id="SESAVYC"/>
<organism evidence="2 3">
    <name type="scientific">Trypanosoma cruzi</name>
    <dbReference type="NCBI Taxonomy" id="5693"/>
    <lineage>
        <taxon>Eukaryota</taxon>
        <taxon>Discoba</taxon>
        <taxon>Euglenozoa</taxon>
        <taxon>Kinetoplastea</taxon>
        <taxon>Metakinetoplastina</taxon>
        <taxon>Trypanosomatida</taxon>
        <taxon>Trypanosomatidae</taxon>
        <taxon>Trypanosoma</taxon>
        <taxon>Schizotrypanum</taxon>
    </lineage>
</organism>
<gene>
    <name evidence="2" type="ORF">C3747_2g240</name>
</gene>
<dbReference type="VEuPathDB" id="TriTrypDB:ECC02_003155"/>
<sequence>MGVAAGGVNDAGEKEGHRRMPIIRASSTAWPNRRHLQENVRRERPSYGENGAQKKHICNSLSPLKQQHRFRRYQCTYPFTSHLNNCQSSSATSLSGSNLSTLKEHLPASNSKHNLKALYISESPILSKSSECMEDLSRTEEAQSSPVQHHYSGVSFPKFASLQSIGVTCEVAANSAERNVDEEKEGKNGKEGSVFGEVITNELLRKWTGFEDFFSLSIAEFRLDTRTLTGVDTISERMPHIQSLKLNNSYIPHVRMLGTKFMKLKRLWIGSSQVETLRGIGACAPALEELYASFNSVHDITPLLDLSETLEVVDLEGNDIRDASSLIHSLKLLRKVKYLTLQGNPVTMDPLALVSSMDVKDKEFATSSFREIVQTLMPDLQYLDDMPVTLNGGPEVTEASVNSSFGGNSRRSCTHFDPLNVSLSDEYMFLQQCIRECGFDELEAAVVEATRGVYTRPQTSCGKTRPQCSASASLQGSQRPHSSSHTVDRLLTSLHSNISSGGRWPPFVGGGQINPSPPTLSLRTDRAVKGGALRFCRRLPPLQATTAANVQVDSYHSDNNQIDTSGSRDRNNGYCTSGANVLPSSSPAAGVSAKTRGKEMEPCLLDEIPDFCSLSPVHVEDAIDTPLFDEADDEWDIYKKNLLRRMDSRGSTMQRWSKYMGSESAMSSHGGHESRGLSAISPLVLSRTPSACSGPPFLQTPQEEQETVVAVETEHEDVINTRLIADSKLNEEEENAWQQELMRSVARSRTRTARAASDKERLRFSGECTPEDVQLETFKVLEGNDITPPSE</sequence>